<name>A0A2Z5QY39_9MICC</name>
<keyword evidence="2" id="KW-1185">Reference proteome</keyword>
<dbReference type="Proteomes" id="UP000250241">
    <property type="component" value="Chromosome"/>
</dbReference>
<sequence>MWDKPKMGLLFYPVSAKKPQLSNNDAKNWGLTLKTLNVF</sequence>
<dbReference type="KEGG" id="raj:RA11412_0947"/>
<gene>
    <name evidence="1" type="ORF">RA11412_0947</name>
</gene>
<proteinExistence type="predicted"/>
<evidence type="ECO:0000313" key="2">
    <source>
        <dbReference type="Proteomes" id="UP000250241"/>
    </source>
</evidence>
<dbReference type="AlphaFoldDB" id="A0A2Z5QY39"/>
<reference evidence="1 2" key="1">
    <citation type="submission" date="2016-10" db="EMBL/GenBank/DDBJ databases">
        <title>Genome sequence of Rothia aeria strain JCM11412.</title>
        <authorList>
            <person name="Nambu T."/>
        </authorList>
    </citation>
    <scope>NUCLEOTIDE SEQUENCE [LARGE SCALE GENOMIC DNA]</scope>
    <source>
        <strain evidence="1 2">JCM 11412</strain>
    </source>
</reference>
<evidence type="ECO:0000313" key="1">
    <source>
        <dbReference type="EMBL" id="BAV87246.1"/>
    </source>
</evidence>
<protein>
    <submittedName>
        <fullName evidence="1">Uncharacterized protein</fullName>
    </submittedName>
</protein>
<dbReference type="EMBL" id="AP017895">
    <property type="protein sequence ID" value="BAV87246.1"/>
    <property type="molecule type" value="Genomic_DNA"/>
</dbReference>
<organism evidence="1 2">
    <name type="scientific">Rothia aeria</name>
    <dbReference type="NCBI Taxonomy" id="172042"/>
    <lineage>
        <taxon>Bacteria</taxon>
        <taxon>Bacillati</taxon>
        <taxon>Actinomycetota</taxon>
        <taxon>Actinomycetes</taxon>
        <taxon>Micrococcales</taxon>
        <taxon>Micrococcaceae</taxon>
        <taxon>Rothia</taxon>
    </lineage>
</organism>
<accession>A0A2Z5QY39</accession>